<evidence type="ECO:0000256" key="1">
    <source>
        <dbReference type="ARBA" id="ARBA00023015"/>
    </source>
</evidence>
<dbReference type="Proteomes" id="UP000256999">
    <property type="component" value="Unassembled WGS sequence"/>
</dbReference>
<dbReference type="PRINTS" id="PR00032">
    <property type="entry name" value="HTHARAC"/>
</dbReference>
<evidence type="ECO:0000256" key="3">
    <source>
        <dbReference type="ARBA" id="ARBA00023163"/>
    </source>
</evidence>
<evidence type="ECO:0000256" key="2">
    <source>
        <dbReference type="ARBA" id="ARBA00023125"/>
    </source>
</evidence>
<name>A0A3E0UEN5_9GAMM</name>
<dbReference type="OrthoDB" id="282744at2"/>
<proteinExistence type="predicted"/>
<dbReference type="InterPro" id="IPR009057">
    <property type="entry name" value="Homeodomain-like_sf"/>
</dbReference>
<dbReference type="RefSeq" id="WP_116000023.1">
    <property type="nucleotide sequence ID" value="NZ_QUOV01000001.1"/>
</dbReference>
<dbReference type="InterPro" id="IPR029442">
    <property type="entry name" value="GyrI-like"/>
</dbReference>
<comment type="caution">
    <text evidence="5">The sequence shown here is derived from an EMBL/GenBank/DDBJ whole genome shotgun (WGS) entry which is preliminary data.</text>
</comment>
<dbReference type="SUPFAM" id="SSF55136">
    <property type="entry name" value="Probable bacterial effector-binding domain"/>
    <property type="match status" value="1"/>
</dbReference>
<keyword evidence="2" id="KW-0238">DNA-binding</keyword>
<evidence type="ECO:0000259" key="4">
    <source>
        <dbReference type="PROSITE" id="PS01124"/>
    </source>
</evidence>
<dbReference type="AlphaFoldDB" id="A0A3E0UEN5"/>
<dbReference type="InterPro" id="IPR050908">
    <property type="entry name" value="SmbC-like"/>
</dbReference>
<keyword evidence="3" id="KW-0804">Transcription</keyword>
<dbReference type="InterPro" id="IPR011256">
    <property type="entry name" value="Reg_factor_effector_dom_sf"/>
</dbReference>
<reference evidence="5 6" key="1">
    <citation type="submission" date="2018-08" db="EMBL/GenBank/DDBJ databases">
        <title>Thalassotalea euphylliae genome.</title>
        <authorList>
            <person name="Summers S."/>
            <person name="Rice S.A."/>
            <person name="Freckelton M.L."/>
            <person name="Nedved B.T."/>
            <person name="Hadfield M.G."/>
        </authorList>
    </citation>
    <scope>NUCLEOTIDE SEQUENCE [LARGE SCALE GENOMIC DNA]</scope>
    <source>
        <strain evidence="5 6">H2</strain>
    </source>
</reference>
<dbReference type="PANTHER" id="PTHR40055">
    <property type="entry name" value="TRANSCRIPTIONAL REGULATOR YGIV-RELATED"/>
    <property type="match status" value="1"/>
</dbReference>
<gene>
    <name evidence="5" type="ORF">DXX92_08275</name>
</gene>
<dbReference type="Gene3D" id="3.20.80.10">
    <property type="entry name" value="Regulatory factor, effector binding domain"/>
    <property type="match status" value="1"/>
</dbReference>
<dbReference type="Pfam" id="PF12833">
    <property type="entry name" value="HTH_18"/>
    <property type="match status" value="1"/>
</dbReference>
<dbReference type="SMART" id="SM00871">
    <property type="entry name" value="AraC_E_bind"/>
    <property type="match status" value="1"/>
</dbReference>
<dbReference type="PROSITE" id="PS01124">
    <property type="entry name" value="HTH_ARAC_FAMILY_2"/>
    <property type="match status" value="1"/>
</dbReference>
<keyword evidence="1" id="KW-0805">Transcription regulation</keyword>
<dbReference type="Gene3D" id="1.10.10.60">
    <property type="entry name" value="Homeodomain-like"/>
    <property type="match status" value="2"/>
</dbReference>
<dbReference type="InterPro" id="IPR010499">
    <property type="entry name" value="AraC_E-bd"/>
</dbReference>
<dbReference type="SUPFAM" id="SSF46689">
    <property type="entry name" value="Homeodomain-like"/>
    <property type="match status" value="2"/>
</dbReference>
<dbReference type="EMBL" id="QUOV01000001">
    <property type="protein sequence ID" value="REL35349.1"/>
    <property type="molecule type" value="Genomic_DNA"/>
</dbReference>
<accession>A0A3E0UEN5</accession>
<dbReference type="PANTHER" id="PTHR40055:SF1">
    <property type="entry name" value="TRANSCRIPTIONAL REGULATOR YGIV-RELATED"/>
    <property type="match status" value="1"/>
</dbReference>
<sequence length="288" mass="33604">MSNHQHRFIEVVRYIEANLDTDIDIDKLCHLVHLSKFHFHRQCSAYFGMSVISLARLLRLKRAAYQLAYRDDKNVLDVALANGYESHEAFSRAFKKHFDMRPSQFRKTPNWDLWQTQYEPILTLRNKIVKNQQAFQVDIVDFPKTKIAVIEHRGSPNLLGATIQRFIEWRKLKRLPPSKSKTFNLVYDDSRITSPEAYRFDVCCQVDTDIQANEQGVVGKEIPAGKCAKIRHVGSEDTLGTAIDYLYANWLEASEYELRDFPIFLERVSFFPEVAEHEMTTDVYLPIL</sequence>
<dbReference type="GO" id="GO:0003700">
    <property type="term" value="F:DNA-binding transcription factor activity"/>
    <property type="evidence" value="ECO:0007669"/>
    <property type="project" value="InterPro"/>
</dbReference>
<dbReference type="InterPro" id="IPR020449">
    <property type="entry name" value="Tscrpt_reg_AraC-type_HTH"/>
</dbReference>
<organism evidence="5 6">
    <name type="scientific">Thalassotalea euphylliae</name>
    <dbReference type="NCBI Taxonomy" id="1655234"/>
    <lineage>
        <taxon>Bacteria</taxon>
        <taxon>Pseudomonadati</taxon>
        <taxon>Pseudomonadota</taxon>
        <taxon>Gammaproteobacteria</taxon>
        <taxon>Alteromonadales</taxon>
        <taxon>Colwelliaceae</taxon>
        <taxon>Thalassotalea</taxon>
    </lineage>
</organism>
<dbReference type="InterPro" id="IPR018060">
    <property type="entry name" value="HTH_AraC"/>
</dbReference>
<dbReference type="SMART" id="SM00342">
    <property type="entry name" value="HTH_ARAC"/>
    <property type="match status" value="1"/>
</dbReference>
<evidence type="ECO:0000313" key="5">
    <source>
        <dbReference type="EMBL" id="REL35349.1"/>
    </source>
</evidence>
<dbReference type="Pfam" id="PF06445">
    <property type="entry name" value="GyrI-like"/>
    <property type="match status" value="1"/>
</dbReference>
<feature type="domain" description="HTH araC/xylS-type" evidence="4">
    <location>
        <begin position="9"/>
        <end position="108"/>
    </location>
</feature>
<protein>
    <submittedName>
        <fullName evidence="5">Helix-turn-helix domain-containing protein</fullName>
    </submittedName>
</protein>
<dbReference type="GO" id="GO:0043565">
    <property type="term" value="F:sequence-specific DNA binding"/>
    <property type="evidence" value="ECO:0007669"/>
    <property type="project" value="InterPro"/>
</dbReference>
<evidence type="ECO:0000313" key="6">
    <source>
        <dbReference type="Proteomes" id="UP000256999"/>
    </source>
</evidence>